<keyword evidence="7" id="KW-1185">Reference proteome</keyword>
<keyword evidence="3" id="KW-0804">Transcription</keyword>
<evidence type="ECO:0000256" key="1">
    <source>
        <dbReference type="ARBA" id="ARBA00023015"/>
    </source>
</evidence>
<evidence type="ECO:0000313" key="7">
    <source>
        <dbReference type="Proteomes" id="UP000597444"/>
    </source>
</evidence>
<keyword evidence="2 4" id="KW-0238">DNA-binding</keyword>
<dbReference type="InterPro" id="IPR023772">
    <property type="entry name" value="DNA-bd_HTH_TetR-type_CS"/>
</dbReference>
<dbReference type="PROSITE" id="PS01081">
    <property type="entry name" value="HTH_TETR_1"/>
    <property type="match status" value="1"/>
</dbReference>
<evidence type="ECO:0000256" key="4">
    <source>
        <dbReference type="PROSITE-ProRule" id="PRU00335"/>
    </source>
</evidence>
<dbReference type="SUPFAM" id="SSF46689">
    <property type="entry name" value="Homeodomain-like"/>
    <property type="match status" value="1"/>
</dbReference>
<dbReference type="GO" id="GO:0003700">
    <property type="term" value="F:DNA-binding transcription factor activity"/>
    <property type="evidence" value="ECO:0007669"/>
    <property type="project" value="TreeGrafter"/>
</dbReference>
<dbReference type="InterPro" id="IPR009057">
    <property type="entry name" value="Homeodomain-like_sf"/>
</dbReference>
<evidence type="ECO:0000256" key="3">
    <source>
        <dbReference type="ARBA" id="ARBA00023163"/>
    </source>
</evidence>
<dbReference type="GO" id="GO:0000976">
    <property type="term" value="F:transcription cis-regulatory region binding"/>
    <property type="evidence" value="ECO:0007669"/>
    <property type="project" value="TreeGrafter"/>
</dbReference>
<proteinExistence type="predicted"/>
<dbReference type="EMBL" id="BNJK01000002">
    <property type="protein sequence ID" value="GHO99741.1"/>
    <property type="molecule type" value="Genomic_DNA"/>
</dbReference>
<evidence type="ECO:0000313" key="6">
    <source>
        <dbReference type="EMBL" id="GHO99741.1"/>
    </source>
</evidence>
<feature type="domain" description="HTH tetR-type" evidence="5">
    <location>
        <begin position="5"/>
        <end position="65"/>
    </location>
</feature>
<dbReference type="Gene3D" id="1.10.357.10">
    <property type="entry name" value="Tetracycline Repressor, domain 2"/>
    <property type="match status" value="1"/>
</dbReference>
<comment type="caution">
    <text evidence="6">The sequence shown here is derived from an EMBL/GenBank/DDBJ whole genome shotgun (WGS) entry which is preliminary data.</text>
</comment>
<feature type="DNA-binding region" description="H-T-H motif" evidence="4">
    <location>
        <begin position="28"/>
        <end position="47"/>
    </location>
</feature>
<dbReference type="PANTHER" id="PTHR30055:SF151">
    <property type="entry name" value="TRANSCRIPTIONAL REGULATORY PROTEIN"/>
    <property type="match status" value="1"/>
</dbReference>
<name>A0A8J3J2U1_9CHLR</name>
<sequence>MTDETLTRERILEAAEEVLRRFGLAKTTVVDVARALGVSHGSIYRHFPSKAALQDAVADRWLARKLMPLATIANEDGPATERLRRWLNLLRSRARKDVLDDPELFATHKELAGAARDVVRVHIDHLVEQIAHIICDGVAQGEFATNDPFVSARAVFAATTLFHDPAHVAVWSDPGIDAAFNGVWSLILVGLSPRTIAQA</sequence>
<dbReference type="InterPro" id="IPR050109">
    <property type="entry name" value="HTH-type_TetR-like_transc_reg"/>
</dbReference>
<dbReference type="PANTHER" id="PTHR30055">
    <property type="entry name" value="HTH-TYPE TRANSCRIPTIONAL REGULATOR RUTR"/>
    <property type="match status" value="1"/>
</dbReference>
<accession>A0A8J3J2U1</accession>
<dbReference type="Proteomes" id="UP000597444">
    <property type="component" value="Unassembled WGS sequence"/>
</dbReference>
<keyword evidence="1" id="KW-0805">Transcription regulation</keyword>
<dbReference type="SUPFAM" id="SSF48498">
    <property type="entry name" value="Tetracyclin repressor-like, C-terminal domain"/>
    <property type="match status" value="1"/>
</dbReference>
<dbReference type="InterPro" id="IPR036271">
    <property type="entry name" value="Tet_transcr_reg_TetR-rel_C_sf"/>
</dbReference>
<dbReference type="Pfam" id="PF00440">
    <property type="entry name" value="TetR_N"/>
    <property type="match status" value="1"/>
</dbReference>
<organism evidence="6 7">
    <name type="scientific">Reticulibacter mediterranei</name>
    <dbReference type="NCBI Taxonomy" id="2778369"/>
    <lineage>
        <taxon>Bacteria</taxon>
        <taxon>Bacillati</taxon>
        <taxon>Chloroflexota</taxon>
        <taxon>Ktedonobacteria</taxon>
        <taxon>Ktedonobacterales</taxon>
        <taxon>Reticulibacteraceae</taxon>
        <taxon>Reticulibacter</taxon>
    </lineage>
</organism>
<dbReference type="AlphaFoldDB" id="A0A8J3J2U1"/>
<protein>
    <submittedName>
        <fullName evidence="6">TetR family transcriptional regulator</fullName>
    </submittedName>
</protein>
<dbReference type="InterPro" id="IPR001647">
    <property type="entry name" value="HTH_TetR"/>
</dbReference>
<dbReference type="PRINTS" id="PR00455">
    <property type="entry name" value="HTHTETR"/>
</dbReference>
<gene>
    <name evidence="6" type="ORF">KSF_097890</name>
</gene>
<dbReference type="Pfam" id="PF17935">
    <property type="entry name" value="TetR_C_27"/>
    <property type="match status" value="1"/>
</dbReference>
<dbReference type="InterPro" id="IPR041478">
    <property type="entry name" value="TetR_C_27"/>
</dbReference>
<dbReference type="PROSITE" id="PS50977">
    <property type="entry name" value="HTH_TETR_2"/>
    <property type="match status" value="1"/>
</dbReference>
<reference evidence="6" key="1">
    <citation type="submission" date="2020-10" db="EMBL/GenBank/DDBJ databases">
        <title>Taxonomic study of unclassified bacteria belonging to the class Ktedonobacteria.</title>
        <authorList>
            <person name="Yabe S."/>
            <person name="Wang C.M."/>
            <person name="Zheng Y."/>
            <person name="Sakai Y."/>
            <person name="Cavaletti L."/>
            <person name="Monciardini P."/>
            <person name="Donadio S."/>
        </authorList>
    </citation>
    <scope>NUCLEOTIDE SEQUENCE</scope>
    <source>
        <strain evidence="6">ID150040</strain>
    </source>
</reference>
<evidence type="ECO:0000259" key="5">
    <source>
        <dbReference type="PROSITE" id="PS50977"/>
    </source>
</evidence>
<dbReference type="RefSeq" id="WP_220210369.1">
    <property type="nucleotide sequence ID" value="NZ_BNJK01000002.1"/>
</dbReference>
<evidence type="ECO:0000256" key="2">
    <source>
        <dbReference type="ARBA" id="ARBA00023125"/>
    </source>
</evidence>